<name>A0ABV5KBC1_9ACTN</name>
<dbReference type="Pfam" id="PF17831">
    <property type="entry name" value="PDH_E1_M"/>
    <property type="match status" value="1"/>
</dbReference>
<dbReference type="Proteomes" id="UP001589750">
    <property type="component" value="Unassembled WGS sequence"/>
</dbReference>
<dbReference type="PIRSF" id="PIRSF000156">
    <property type="entry name" value="Pyruvate_dh_E1"/>
    <property type="match status" value="1"/>
</dbReference>
<evidence type="ECO:0000256" key="7">
    <source>
        <dbReference type="ARBA" id="ARBA00051231"/>
    </source>
</evidence>
<dbReference type="InterPro" id="IPR009014">
    <property type="entry name" value="Transketo_C/PFOR_II"/>
</dbReference>
<dbReference type="SUPFAM" id="SSF52518">
    <property type="entry name" value="Thiamin diphosphate-binding fold (THDP-binding)"/>
    <property type="match status" value="2"/>
</dbReference>
<comment type="catalytic activity">
    <reaction evidence="7 8">
        <text>N(6)-[(R)-lipoyl]-L-lysyl-[protein] + pyruvate + H(+) = N(6)-[(R)-S(8)-acetyldihydrolipoyl]-L-lysyl-[protein] + CO2</text>
        <dbReference type="Rhea" id="RHEA:19189"/>
        <dbReference type="Rhea" id="RHEA-COMP:10474"/>
        <dbReference type="Rhea" id="RHEA-COMP:10478"/>
        <dbReference type="ChEBI" id="CHEBI:15361"/>
        <dbReference type="ChEBI" id="CHEBI:15378"/>
        <dbReference type="ChEBI" id="CHEBI:16526"/>
        <dbReference type="ChEBI" id="CHEBI:83099"/>
        <dbReference type="ChEBI" id="CHEBI:83111"/>
        <dbReference type="EC" id="1.2.4.1"/>
    </reaction>
</comment>
<dbReference type="InterPro" id="IPR051157">
    <property type="entry name" value="PDH/Transketolase"/>
</dbReference>
<protein>
    <recommendedName>
        <fullName evidence="3 8">Pyruvate dehydrogenase E1 component</fullName>
        <ecNumber evidence="2 8">1.2.4.1</ecNumber>
    </recommendedName>
</protein>
<feature type="domain" description="Transketolase-like C-terminal" evidence="11">
    <location>
        <begin position="733"/>
        <end position="864"/>
    </location>
</feature>
<dbReference type="PANTHER" id="PTHR43825">
    <property type="entry name" value="PYRUVATE DEHYDROGENASE E1 COMPONENT"/>
    <property type="match status" value="1"/>
</dbReference>
<dbReference type="InterPro" id="IPR041621">
    <property type="entry name" value="PDH_E1_M"/>
</dbReference>
<keyword evidence="5 8" id="KW-0786">Thiamine pyrophosphate</keyword>
<evidence type="ECO:0000313" key="12">
    <source>
        <dbReference type="EMBL" id="MFB9314032.1"/>
    </source>
</evidence>
<dbReference type="Gene3D" id="3.40.50.970">
    <property type="match status" value="2"/>
</dbReference>
<evidence type="ECO:0000256" key="3">
    <source>
        <dbReference type="ARBA" id="ARBA00017172"/>
    </source>
</evidence>
<keyword evidence="6 8" id="KW-0670">Pyruvate</keyword>
<evidence type="ECO:0000259" key="11">
    <source>
        <dbReference type="Pfam" id="PF22613"/>
    </source>
</evidence>
<dbReference type="RefSeq" id="WP_246084099.1">
    <property type="nucleotide sequence ID" value="NZ_JBHMDG010000015.1"/>
</dbReference>
<proteinExistence type="predicted"/>
<keyword evidence="4 8" id="KW-0560">Oxidoreductase</keyword>
<dbReference type="Gene3D" id="3.40.50.920">
    <property type="match status" value="1"/>
</dbReference>
<keyword evidence="13" id="KW-1185">Reference proteome</keyword>
<evidence type="ECO:0000256" key="2">
    <source>
        <dbReference type="ARBA" id="ARBA00012281"/>
    </source>
</evidence>
<comment type="cofactor">
    <cofactor evidence="1 8">
        <name>thiamine diphosphate</name>
        <dbReference type="ChEBI" id="CHEBI:58937"/>
    </cofactor>
</comment>
<feature type="domain" description="Pyruvate dehydrogenase E1 component middle" evidence="10">
    <location>
        <begin position="491"/>
        <end position="717"/>
    </location>
</feature>
<comment type="function">
    <text evidence="8">Component of the pyruvate dehydrogenase (PDH) complex, that catalyzes the overall conversion of pyruvate to acetyl-CoA and CO(2).</text>
</comment>
<dbReference type="NCBIfam" id="TIGR00759">
    <property type="entry name" value="aceE"/>
    <property type="match status" value="1"/>
</dbReference>
<evidence type="ECO:0000259" key="10">
    <source>
        <dbReference type="Pfam" id="PF17831"/>
    </source>
</evidence>
<reference evidence="12 13" key="1">
    <citation type="submission" date="2024-09" db="EMBL/GenBank/DDBJ databases">
        <authorList>
            <person name="Sun Q."/>
            <person name="Mori K."/>
        </authorList>
    </citation>
    <scope>NUCLEOTIDE SEQUENCE [LARGE SCALE GENOMIC DNA]</scope>
    <source>
        <strain evidence="12 13">JCM 9626</strain>
    </source>
</reference>
<feature type="domain" description="Transketolase N-terminal" evidence="9">
    <location>
        <begin position="145"/>
        <end position="303"/>
    </location>
</feature>
<comment type="caution">
    <text evidence="12">The sequence shown here is derived from an EMBL/GenBank/DDBJ whole genome shotgun (WGS) entry which is preliminary data.</text>
</comment>
<accession>A0ABV5KBC1</accession>
<sequence length="912" mass="101024">MIHEGLPTQLPDIDPDETQDWLDSFDSMLDERGRERARYVMLRLLERAREKQVGVPALRSTDYINTIPPEREPWFPGDYEVEQRIRAFLRWNAAVMVSSANRKGLEVGGHIATYQSSASLYEVGFNHFFRGKDAPGGGDQLYIQGHAAPGIYARAFLEGRLSEQQLYRFRQEVQHGPHAGLSSYPHPRLMPEFWEFPTVSMGLTAINSIYQARFNRYLHNRGIKDTSEQRVFAFLGDGEMAEPESLGAIRVAAREELDNLTWVVNCNLQQLDGPVTGNGKIIQELEANFRGAGWNVIKVIWGQGWDALLARDVDGVLVNKMNTTPDGAFQTYSVEDGAYVRENFFGPDPRLRRMAEHMSDSQIQKLPRGGHDYRKVYAAFDSATKHVGQPTVILAKTIKGWTIDSLEGKNATHQMKKLTPEDLKRFRDRLKLPISDRDLERSYEETGSAPFFHPGEKSPEIEYMMQRREALGGSVPRRVVRAKALKLPGDAVYSELTKGGGKHAVATTMAVVRLLKDWMKDPEIGQRLVPIAPDEYRTFGMDSMFPSAKVYNPGGQQYESVDRKLLLKYTESEKGQMLHEGISEAGAMASATAAGSAYSTHGEHMIPFYIFYSMFGFQRTGDSIWAMADQLARGFLIGATAGRTTLTGEGLQHADGHSPLLAATNPAIVHYDPAFSYEVGHIMRSGLERMYGEGGSDGTGENVIFYVTVYNEPVEQPAQPDDVDVEGILRGVHRVSVAEGEGPRVQLLASGVGFPWVKKAARLLAEEWGVQADTWSVTSWNELARDAVAAEDHNLLHADDAPRVPYVTSKLDGSGGPFVAVSDYMAAVPLQIARWVPGDYCVLGADGFGFADTRPAARRFFKIDAESVVVRALQALADAGEIDPALVAKAARQYRIDDPMAVADVKQEGAGA</sequence>
<dbReference type="Pfam" id="PF22613">
    <property type="entry name" value="Transketolase_C_1"/>
    <property type="match status" value="1"/>
</dbReference>
<dbReference type="PANTHER" id="PTHR43825:SF3">
    <property type="entry name" value="PYRUVATE DEHYDROGENASE E1 COMPONENT"/>
    <property type="match status" value="1"/>
</dbReference>
<evidence type="ECO:0000256" key="1">
    <source>
        <dbReference type="ARBA" id="ARBA00001964"/>
    </source>
</evidence>
<dbReference type="GO" id="GO:0004739">
    <property type="term" value="F:pyruvate dehydrogenase (acetyl-transferring) activity"/>
    <property type="evidence" value="ECO:0007669"/>
    <property type="project" value="UniProtKB-EC"/>
</dbReference>
<gene>
    <name evidence="12" type="primary">aceE</name>
    <name evidence="12" type="ORF">ACFFRI_13340</name>
</gene>
<dbReference type="Pfam" id="PF00456">
    <property type="entry name" value="Transketolase_N"/>
    <property type="match status" value="1"/>
</dbReference>
<dbReference type="InterPro" id="IPR035807">
    <property type="entry name" value="PDC_E1_N"/>
</dbReference>
<evidence type="ECO:0000256" key="5">
    <source>
        <dbReference type="ARBA" id="ARBA00023052"/>
    </source>
</evidence>
<evidence type="ECO:0000259" key="9">
    <source>
        <dbReference type="Pfam" id="PF00456"/>
    </source>
</evidence>
<dbReference type="EC" id="1.2.4.1" evidence="2 8"/>
<dbReference type="EMBL" id="JBHMDG010000015">
    <property type="protein sequence ID" value="MFB9314032.1"/>
    <property type="molecule type" value="Genomic_DNA"/>
</dbReference>
<dbReference type="InterPro" id="IPR005474">
    <property type="entry name" value="Transketolase_N"/>
</dbReference>
<dbReference type="InterPro" id="IPR029061">
    <property type="entry name" value="THDP-binding"/>
</dbReference>
<evidence type="ECO:0000256" key="4">
    <source>
        <dbReference type="ARBA" id="ARBA00023002"/>
    </source>
</evidence>
<evidence type="ECO:0000256" key="6">
    <source>
        <dbReference type="ARBA" id="ARBA00023317"/>
    </source>
</evidence>
<evidence type="ECO:0000313" key="13">
    <source>
        <dbReference type="Proteomes" id="UP001589750"/>
    </source>
</evidence>
<dbReference type="SUPFAM" id="SSF52922">
    <property type="entry name" value="TK C-terminal domain-like"/>
    <property type="match status" value="1"/>
</dbReference>
<evidence type="ECO:0000256" key="8">
    <source>
        <dbReference type="PIRNR" id="PIRNR000156"/>
    </source>
</evidence>
<dbReference type="InterPro" id="IPR055152">
    <property type="entry name" value="Transketolase-like_C_2"/>
</dbReference>
<dbReference type="InterPro" id="IPR004660">
    <property type="entry name" value="PDH_E1"/>
</dbReference>
<dbReference type="CDD" id="cd02017">
    <property type="entry name" value="TPP_E1_EcPDC_like"/>
    <property type="match status" value="1"/>
</dbReference>
<organism evidence="12 13">
    <name type="scientific">Nocardioides plantarum</name>
    <dbReference type="NCBI Taxonomy" id="29299"/>
    <lineage>
        <taxon>Bacteria</taxon>
        <taxon>Bacillati</taxon>
        <taxon>Actinomycetota</taxon>
        <taxon>Actinomycetes</taxon>
        <taxon>Propionibacteriales</taxon>
        <taxon>Nocardioidaceae</taxon>
        <taxon>Nocardioides</taxon>
    </lineage>
</organism>